<feature type="coiled-coil region" evidence="2">
    <location>
        <begin position="75"/>
        <end position="102"/>
    </location>
</feature>
<dbReference type="OrthoDB" id="783434at2759"/>
<dbReference type="RefSeq" id="XP_020110141.1">
    <property type="nucleotide sequence ID" value="XM_020254552.1"/>
</dbReference>
<feature type="coiled-coil region" evidence="2">
    <location>
        <begin position="361"/>
        <end position="616"/>
    </location>
</feature>
<dbReference type="RefSeq" id="XP_020110140.1">
    <property type="nucleotide sequence ID" value="XM_020254551.1"/>
</dbReference>
<evidence type="ECO:0000313" key="4">
    <source>
        <dbReference type="Proteomes" id="UP000515123"/>
    </source>
</evidence>
<evidence type="ECO:0000256" key="3">
    <source>
        <dbReference type="SAM" id="MobiDB-lite"/>
    </source>
</evidence>
<reference evidence="4" key="1">
    <citation type="journal article" date="2015" name="Nat. Genet.">
        <title>The pineapple genome and the evolution of CAM photosynthesis.</title>
        <authorList>
            <person name="Ming R."/>
            <person name="VanBuren R."/>
            <person name="Wai C.M."/>
            <person name="Tang H."/>
            <person name="Schatz M.C."/>
            <person name="Bowers J.E."/>
            <person name="Lyons E."/>
            <person name="Wang M.L."/>
            <person name="Chen J."/>
            <person name="Biggers E."/>
            <person name="Zhang J."/>
            <person name="Huang L."/>
            <person name="Zhang L."/>
            <person name="Miao W."/>
            <person name="Zhang J."/>
            <person name="Ye Z."/>
            <person name="Miao C."/>
            <person name="Lin Z."/>
            <person name="Wang H."/>
            <person name="Zhou H."/>
            <person name="Yim W.C."/>
            <person name="Priest H.D."/>
            <person name="Zheng C."/>
            <person name="Woodhouse M."/>
            <person name="Edger P.P."/>
            <person name="Guyot R."/>
            <person name="Guo H.B."/>
            <person name="Guo H."/>
            <person name="Zheng G."/>
            <person name="Singh R."/>
            <person name="Sharma A."/>
            <person name="Min X."/>
            <person name="Zheng Y."/>
            <person name="Lee H."/>
            <person name="Gurtowski J."/>
            <person name="Sedlazeck F.J."/>
            <person name="Harkess A."/>
            <person name="McKain M.R."/>
            <person name="Liao Z."/>
            <person name="Fang J."/>
            <person name="Liu J."/>
            <person name="Zhang X."/>
            <person name="Zhang Q."/>
            <person name="Hu W."/>
            <person name="Qin Y."/>
            <person name="Wang K."/>
            <person name="Chen L.Y."/>
            <person name="Shirley N."/>
            <person name="Lin Y.R."/>
            <person name="Liu L.Y."/>
            <person name="Hernandez A.G."/>
            <person name="Wright C.L."/>
            <person name="Bulone V."/>
            <person name="Tuskan G.A."/>
            <person name="Heath K."/>
            <person name="Zee F."/>
            <person name="Moore P.H."/>
            <person name="Sunkar R."/>
            <person name="Leebens-Mack J.H."/>
            <person name="Mockler T."/>
            <person name="Bennetzen J.L."/>
            <person name="Freeling M."/>
            <person name="Sankoff D."/>
            <person name="Paterson A.H."/>
            <person name="Zhu X."/>
            <person name="Yang X."/>
            <person name="Smith J.A."/>
            <person name="Cushman J.C."/>
            <person name="Paull R.E."/>
            <person name="Yu Q."/>
        </authorList>
    </citation>
    <scope>NUCLEOTIDE SEQUENCE [LARGE SCALE GENOMIC DNA]</scope>
    <source>
        <strain evidence="4">cv. F153</strain>
    </source>
</reference>
<dbReference type="GeneID" id="109725392"/>
<feature type="coiled-coil region" evidence="2">
    <location>
        <begin position="234"/>
        <end position="310"/>
    </location>
</feature>
<feature type="coiled-coil region" evidence="2">
    <location>
        <begin position="663"/>
        <end position="712"/>
    </location>
</feature>
<sequence length="879" mass="101170">MMQKLGFSGMKNLDHFRSSGGSLAGAGKTAQISNLKPSSDSMSYGSFANLKLTAEKLVKEQASVKTDLEMAHTKLGRATEQIHILEAKLQQAVNENAKLKVKQTEDSKLWQGLDSKFSSTKTMCDQLTETLQQLACQTRIAAEEDKKFLEERLDNNSKAFDDLNSLLKDLSTKLECADKKISVGKQEMLELKHEKEEMEKGLKDQLHATDIVVKEKDSTIKHLEGTVEENKVHLRTLDSQLRQMEHELKLKEDTCLLLRATLENLESEKYGLQRSNQEFVEKIDISCKAYKELENVLLSLMAKIVELDKENLIVSGHVSKLISSFQTYNELIQEEKNLALKSAQGKFENLQKVYIHSISENDALKIEIEELHTKVTELQKAQEFVMVQHAEECRLAEDKVRRLESEAAEIVSKKDEAEELASELQKKVVKLSEDSKLTDSQMQELLQKISKLESENHDLLNKEKLVLQEKAQEIESLHSEITKRDQQVDALENHVNQLHIDMDEKEQLILSSVEREKHLEEQKSQIQASLMAAECKLAEAKKQYDMMLEGKQLELSKHLKELSQRNDQAINDIRKKYEVEKVDIVSAEKEKAEKLIKEMERKCEEKISENKEEAQRYLMHVKEEHGAMISRIQQDHDEKESRLRSHHTEELQRLQLQTENELRERISSLRKEHEIQIKSLKLECEDDCRKLQEELELQKSKEEKQRALLQLQWKVMGENQQVDQEVNSKNKKEYSVSSIKMRDSYGRKERQLAVISPESRKDVNLSGIMRTPIANILKKVEKGSARNIPKHSKKVTRHEYEIETANGRTITKRRKTKSTVMFEEPGIQKTTHTKTPNASEDVTKIRKVVGGPHPHPANIGDLFSEGSLNPYTDDPYAFD</sequence>
<gene>
    <name evidence="5 6" type="primary">LOC109725392</name>
</gene>
<name>A0A6P5GN78_ANACO</name>
<evidence type="ECO:0000313" key="5">
    <source>
        <dbReference type="RefSeq" id="XP_020110140.1"/>
    </source>
</evidence>
<dbReference type="GO" id="GO:0007131">
    <property type="term" value="P:reciprocal meiotic recombination"/>
    <property type="evidence" value="ECO:0007669"/>
    <property type="project" value="TreeGrafter"/>
</dbReference>
<organism evidence="6">
    <name type="scientific">Ananas comosus</name>
    <name type="common">Pineapple</name>
    <name type="synonym">Ananas ananas</name>
    <dbReference type="NCBI Taxonomy" id="4615"/>
    <lineage>
        <taxon>Eukaryota</taxon>
        <taxon>Viridiplantae</taxon>
        <taxon>Streptophyta</taxon>
        <taxon>Embryophyta</taxon>
        <taxon>Tracheophyta</taxon>
        <taxon>Spermatophyta</taxon>
        <taxon>Magnoliopsida</taxon>
        <taxon>Liliopsida</taxon>
        <taxon>Poales</taxon>
        <taxon>Bromeliaceae</taxon>
        <taxon>Bromelioideae</taxon>
        <taxon>Ananas</taxon>
    </lineage>
</organism>
<dbReference type="AlphaFoldDB" id="A0A6P5GN78"/>
<keyword evidence="1 2" id="KW-0175">Coiled coil</keyword>
<feature type="region of interest" description="Disordered" evidence="3">
    <location>
        <begin position="849"/>
        <end position="879"/>
    </location>
</feature>
<proteinExistence type="predicted"/>
<evidence type="ECO:0000256" key="2">
    <source>
        <dbReference type="SAM" id="Coils"/>
    </source>
</evidence>
<reference evidence="5 6" key="2">
    <citation type="submission" date="2025-04" db="UniProtKB">
        <authorList>
            <consortium name="RefSeq"/>
        </authorList>
    </citation>
    <scope>IDENTIFICATION</scope>
    <source>
        <tissue evidence="5 6">Leaf</tissue>
    </source>
</reference>
<evidence type="ECO:0000256" key="1">
    <source>
        <dbReference type="ARBA" id="ARBA00023054"/>
    </source>
</evidence>
<protein>
    <submittedName>
        <fullName evidence="5 6">Synaptonemal complex protein ZEP1-like isoform X1</fullName>
    </submittedName>
</protein>
<evidence type="ECO:0000313" key="6">
    <source>
        <dbReference type="RefSeq" id="XP_020110141.1"/>
    </source>
</evidence>
<dbReference type="PANTHER" id="PTHR23160">
    <property type="entry name" value="SYNAPTONEMAL COMPLEX PROTEIN-RELATED"/>
    <property type="match status" value="1"/>
</dbReference>
<keyword evidence="4" id="KW-1185">Reference proteome</keyword>
<dbReference type="Proteomes" id="UP000515123">
    <property type="component" value="Linkage group 20"/>
</dbReference>
<dbReference type="PANTHER" id="PTHR23160:SF3">
    <property type="entry name" value="SYNAPTONEMAL COMPLEX PROTEIN 1-RELATED"/>
    <property type="match status" value="1"/>
</dbReference>
<accession>A0A6P5GN78</accession>
<feature type="coiled-coil region" evidence="2">
    <location>
        <begin position="139"/>
        <end position="180"/>
    </location>
</feature>